<dbReference type="OrthoDB" id="3253416at2759"/>
<dbReference type="Proteomes" id="UP000076532">
    <property type="component" value="Unassembled WGS sequence"/>
</dbReference>
<feature type="compositionally biased region" description="Acidic residues" evidence="1">
    <location>
        <begin position="542"/>
        <end position="562"/>
    </location>
</feature>
<sequence length="562" mass="61775">MSDMSSEYPMFKSGQDICGSNNLADNNLGPTPPQQLPDYSLMNNLLFNLMDLFNETPSNPEPVVDWAKIYQDVGATFGQGPIFDGPDTTPVLSPNAPVDATIIDTPTDDTLPSDDNDMQGLDMTINPQTTPTATSVLDGAPFTMVAPVAVAATPRRKLTSAEKAQRKVNAQVNAQRNKEVDGSLRTFEALKSQQVDALALKHAIPVARINKLMGTGQVLKGTCAPNAHNAMTSRAFAHFNYGDRIKLPELKLLMNQDPIWSTKGLTDKQKVLLCEELAEKREREATSSCPSSLSAAKLSSERLKLIDHQMKQLEVQTGSLGLVLHTKGGSDSAIRASLSASLNVWVFFRDVLKLDLYDVLLNLELYVCTRREGSVSRESISSLRKTVAKLVNGSLALLTKSASKIITMAYSNFETDIEEKCFITLENWPNGLPLQNPTKFNSYNELNRIAEAFQTGEAFFRPLTATERKKLASKIVAREAAGVLPKKTRVKPRSDKGKKHTVTSKRKAKGTQGMESVSAMKRARADVAGESSRSAYKSSEYVNDDSEEEQDDEEEDDEDEEE</sequence>
<dbReference type="AlphaFoldDB" id="A0A166RI80"/>
<name>A0A166RI80_9AGAM</name>
<keyword evidence="3" id="KW-1185">Reference proteome</keyword>
<organism evidence="2 3">
    <name type="scientific">Athelia psychrophila</name>
    <dbReference type="NCBI Taxonomy" id="1759441"/>
    <lineage>
        <taxon>Eukaryota</taxon>
        <taxon>Fungi</taxon>
        <taxon>Dikarya</taxon>
        <taxon>Basidiomycota</taxon>
        <taxon>Agaricomycotina</taxon>
        <taxon>Agaricomycetes</taxon>
        <taxon>Agaricomycetidae</taxon>
        <taxon>Atheliales</taxon>
        <taxon>Atheliaceae</taxon>
        <taxon>Athelia</taxon>
    </lineage>
</organism>
<reference evidence="2 3" key="1">
    <citation type="journal article" date="2016" name="Mol. Biol. Evol.">
        <title>Comparative Genomics of Early-Diverging Mushroom-Forming Fungi Provides Insights into the Origins of Lignocellulose Decay Capabilities.</title>
        <authorList>
            <person name="Nagy L.G."/>
            <person name="Riley R."/>
            <person name="Tritt A."/>
            <person name="Adam C."/>
            <person name="Daum C."/>
            <person name="Floudas D."/>
            <person name="Sun H."/>
            <person name="Yadav J.S."/>
            <person name="Pangilinan J."/>
            <person name="Larsson K.H."/>
            <person name="Matsuura K."/>
            <person name="Barry K."/>
            <person name="Labutti K."/>
            <person name="Kuo R."/>
            <person name="Ohm R.A."/>
            <person name="Bhattacharya S.S."/>
            <person name="Shirouzu T."/>
            <person name="Yoshinaga Y."/>
            <person name="Martin F.M."/>
            <person name="Grigoriev I.V."/>
            <person name="Hibbett D.S."/>
        </authorList>
    </citation>
    <scope>NUCLEOTIDE SEQUENCE [LARGE SCALE GENOMIC DNA]</scope>
    <source>
        <strain evidence="2 3">CBS 109695</strain>
    </source>
</reference>
<proteinExistence type="predicted"/>
<evidence type="ECO:0000313" key="3">
    <source>
        <dbReference type="Proteomes" id="UP000076532"/>
    </source>
</evidence>
<accession>A0A166RI80</accession>
<feature type="compositionally biased region" description="Basic residues" evidence="1">
    <location>
        <begin position="486"/>
        <end position="509"/>
    </location>
</feature>
<dbReference type="EMBL" id="KV417504">
    <property type="protein sequence ID" value="KZP28298.1"/>
    <property type="molecule type" value="Genomic_DNA"/>
</dbReference>
<evidence type="ECO:0000256" key="1">
    <source>
        <dbReference type="SAM" id="MobiDB-lite"/>
    </source>
</evidence>
<feature type="compositionally biased region" description="Polar residues" evidence="1">
    <location>
        <begin position="531"/>
        <end position="541"/>
    </location>
</feature>
<dbReference type="STRING" id="436010.A0A166RI80"/>
<protein>
    <submittedName>
        <fullName evidence="2">Uncharacterized protein</fullName>
    </submittedName>
</protein>
<feature type="region of interest" description="Disordered" evidence="1">
    <location>
        <begin position="483"/>
        <end position="562"/>
    </location>
</feature>
<evidence type="ECO:0000313" key="2">
    <source>
        <dbReference type="EMBL" id="KZP28298.1"/>
    </source>
</evidence>
<gene>
    <name evidence="2" type="ORF">FIBSPDRAFT_885869</name>
</gene>